<comment type="caution">
    <text evidence="1">The sequence shown here is derived from an EMBL/GenBank/DDBJ whole genome shotgun (WGS) entry which is preliminary data.</text>
</comment>
<organism evidence="1 2">
    <name type="scientific">Phytophthora megakarya</name>
    <dbReference type="NCBI Taxonomy" id="4795"/>
    <lineage>
        <taxon>Eukaryota</taxon>
        <taxon>Sar</taxon>
        <taxon>Stramenopiles</taxon>
        <taxon>Oomycota</taxon>
        <taxon>Peronosporomycetes</taxon>
        <taxon>Peronosporales</taxon>
        <taxon>Peronosporaceae</taxon>
        <taxon>Phytophthora</taxon>
    </lineage>
</organism>
<dbReference type="Proteomes" id="UP000198211">
    <property type="component" value="Unassembled WGS sequence"/>
</dbReference>
<protein>
    <submittedName>
        <fullName evidence="1">Uncharacterized protein</fullName>
    </submittedName>
</protein>
<proteinExistence type="predicted"/>
<name>A0A225W4U6_9STRA</name>
<accession>A0A225W4U6</accession>
<gene>
    <name evidence="1" type="ORF">PHMEG_00014647</name>
</gene>
<evidence type="ECO:0000313" key="1">
    <source>
        <dbReference type="EMBL" id="OWZ12228.1"/>
    </source>
</evidence>
<reference evidence="2" key="1">
    <citation type="submission" date="2017-03" db="EMBL/GenBank/DDBJ databases">
        <title>Phytopthora megakarya and P. palmivora, two closely related causual agents of cacao black pod achieved similar genome size and gene model numbers by different mechanisms.</title>
        <authorList>
            <person name="Ali S."/>
            <person name="Shao J."/>
            <person name="Larry D.J."/>
            <person name="Kronmiller B."/>
            <person name="Shen D."/>
            <person name="Strem M.D."/>
            <person name="Melnick R.L."/>
            <person name="Guiltinan M.J."/>
            <person name="Tyler B.M."/>
            <person name="Meinhardt L.W."/>
            <person name="Bailey B.A."/>
        </authorList>
    </citation>
    <scope>NUCLEOTIDE SEQUENCE [LARGE SCALE GENOMIC DNA]</scope>
    <source>
        <strain evidence="2">zdho120</strain>
    </source>
</reference>
<dbReference type="EMBL" id="NBNE01001905">
    <property type="protein sequence ID" value="OWZ12228.1"/>
    <property type="molecule type" value="Genomic_DNA"/>
</dbReference>
<evidence type="ECO:0000313" key="2">
    <source>
        <dbReference type="Proteomes" id="UP000198211"/>
    </source>
</evidence>
<sequence>MDTIQKRIGMAEMKLWLVRYYVTKNSDETVVGSWTIRVKEN</sequence>
<keyword evidence="2" id="KW-1185">Reference proteome</keyword>
<dbReference type="AlphaFoldDB" id="A0A225W4U6"/>